<evidence type="ECO:0000313" key="2">
    <source>
        <dbReference type="EMBL" id="CAD6198354.1"/>
    </source>
</evidence>
<protein>
    <submittedName>
        <fullName evidence="2">Uncharacterized protein</fullName>
    </submittedName>
</protein>
<reference evidence="2" key="1">
    <citation type="submission" date="2020-10" db="EMBL/GenBank/DDBJ databases">
        <authorList>
            <person name="Kikuchi T."/>
        </authorList>
    </citation>
    <scope>NUCLEOTIDE SEQUENCE</scope>
    <source>
        <strain evidence="2">NKZ352</strain>
    </source>
</reference>
<accession>A0A8S1HVT4</accession>
<keyword evidence="1" id="KW-0472">Membrane</keyword>
<gene>
    <name evidence="2" type="ORF">CAUJ_LOCUS14260</name>
</gene>
<evidence type="ECO:0000256" key="1">
    <source>
        <dbReference type="SAM" id="Phobius"/>
    </source>
</evidence>
<dbReference type="EMBL" id="CAJGYM010000123">
    <property type="protein sequence ID" value="CAD6198354.1"/>
    <property type="molecule type" value="Genomic_DNA"/>
</dbReference>
<dbReference type="PANTHER" id="PTHR31176">
    <property type="entry name" value="MFS DOMAIN-CONTAINING PROTEIN-RELATED"/>
    <property type="match status" value="1"/>
</dbReference>
<dbReference type="AlphaFoldDB" id="A0A8S1HVT4"/>
<sequence length="304" mass="31483">MAEAAQNPEPVPTSTRVGAEAAGSINDTIQNYAAYQSEVSELVNVVRRRGQELAETGPAILGDVGSSIKPQADELIAAVQDFSEAPIPGAAIAQTFTYASVLLVGAFFGSFIGSYIVGPILSLFLLKFGAVLLALVVFPLIAFGVVRRLQAAGSPDQEIRGTLGGLTLIQSLLVGFSISGHYANQPLIFLTPVIISFVLPAALRAVGNNRANVLGAALGASVAVHLLLGAISGNISFSYLLLTLAYAGIAGAAIQVLIKDQAAASTMQVYAYEFGIAFGFLIAKLIVFGLFGMSAAAGNRTQQH</sequence>
<dbReference type="Proteomes" id="UP000835052">
    <property type="component" value="Unassembled WGS sequence"/>
</dbReference>
<feature type="transmembrane region" description="Helical" evidence="1">
    <location>
        <begin position="96"/>
        <end position="117"/>
    </location>
</feature>
<dbReference type="OrthoDB" id="5857697at2759"/>
<feature type="transmembrane region" description="Helical" evidence="1">
    <location>
        <begin position="123"/>
        <end position="146"/>
    </location>
</feature>
<proteinExistence type="predicted"/>
<comment type="caution">
    <text evidence="2">The sequence shown here is derived from an EMBL/GenBank/DDBJ whole genome shotgun (WGS) entry which is preliminary data.</text>
</comment>
<dbReference type="Pfam" id="PF05884">
    <property type="entry name" value="ZYG-11_interact"/>
    <property type="match status" value="1"/>
</dbReference>
<keyword evidence="1" id="KW-1133">Transmembrane helix</keyword>
<feature type="transmembrane region" description="Helical" evidence="1">
    <location>
        <begin position="270"/>
        <end position="291"/>
    </location>
</feature>
<name>A0A8S1HVT4_9PELO</name>
<keyword evidence="3" id="KW-1185">Reference proteome</keyword>
<keyword evidence="1" id="KW-0812">Transmembrane</keyword>
<feature type="transmembrane region" description="Helical" evidence="1">
    <location>
        <begin position="213"/>
        <end position="231"/>
    </location>
</feature>
<feature type="transmembrane region" description="Helical" evidence="1">
    <location>
        <begin position="237"/>
        <end position="258"/>
    </location>
</feature>
<dbReference type="PANTHER" id="PTHR31176:SF3">
    <property type="entry name" value="PROTEIN CBG02297"/>
    <property type="match status" value="1"/>
</dbReference>
<evidence type="ECO:0000313" key="3">
    <source>
        <dbReference type="Proteomes" id="UP000835052"/>
    </source>
</evidence>
<feature type="transmembrane region" description="Helical" evidence="1">
    <location>
        <begin position="186"/>
        <end position="206"/>
    </location>
</feature>
<dbReference type="InterPro" id="IPR008574">
    <property type="entry name" value="Nematodes_ZYG-11_interact"/>
</dbReference>
<organism evidence="2 3">
    <name type="scientific">Caenorhabditis auriculariae</name>
    <dbReference type="NCBI Taxonomy" id="2777116"/>
    <lineage>
        <taxon>Eukaryota</taxon>
        <taxon>Metazoa</taxon>
        <taxon>Ecdysozoa</taxon>
        <taxon>Nematoda</taxon>
        <taxon>Chromadorea</taxon>
        <taxon>Rhabditida</taxon>
        <taxon>Rhabditina</taxon>
        <taxon>Rhabditomorpha</taxon>
        <taxon>Rhabditoidea</taxon>
        <taxon>Rhabditidae</taxon>
        <taxon>Peloderinae</taxon>
        <taxon>Caenorhabditis</taxon>
    </lineage>
</organism>
<feature type="transmembrane region" description="Helical" evidence="1">
    <location>
        <begin position="158"/>
        <end position="180"/>
    </location>
</feature>